<protein>
    <recommendedName>
        <fullName evidence="6">Mid2 domain-containing protein</fullName>
    </recommendedName>
</protein>
<gene>
    <name evidence="4" type="ORF">B9Z19DRAFT_1111498</name>
</gene>
<evidence type="ECO:0008006" key="6">
    <source>
        <dbReference type="Google" id="ProtNLM"/>
    </source>
</evidence>
<keyword evidence="5" id="KW-1185">Reference proteome</keyword>
<evidence type="ECO:0000256" key="3">
    <source>
        <dbReference type="SAM" id="SignalP"/>
    </source>
</evidence>
<keyword evidence="2" id="KW-1133">Transmembrane helix</keyword>
<evidence type="ECO:0000256" key="1">
    <source>
        <dbReference type="SAM" id="MobiDB-lite"/>
    </source>
</evidence>
<keyword evidence="3" id="KW-0732">Signal</keyword>
<proteinExistence type="predicted"/>
<name>A0A2T6ZBP4_TUBBO</name>
<organism evidence="4 5">
    <name type="scientific">Tuber borchii</name>
    <name type="common">White truffle</name>
    <dbReference type="NCBI Taxonomy" id="42251"/>
    <lineage>
        <taxon>Eukaryota</taxon>
        <taxon>Fungi</taxon>
        <taxon>Dikarya</taxon>
        <taxon>Ascomycota</taxon>
        <taxon>Pezizomycotina</taxon>
        <taxon>Pezizomycetes</taxon>
        <taxon>Pezizales</taxon>
        <taxon>Tuberaceae</taxon>
        <taxon>Tuber</taxon>
    </lineage>
</organism>
<comment type="caution">
    <text evidence="4">The sequence shown here is derived from an EMBL/GenBank/DDBJ whole genome shotgun (WGS) entry which is preliminary data.</text>
</comment>
<sequence>MKKCIALGAGLLPVLVLGLTDGEALEKNLDSVFIGTSVATWKDKSYPGCGERSLGTFKDTVLKFGPKRDATGAENTYYIFLRSPEPEASRVSLVSSVTTNDQKQAGWDVGFEKGTDGYSVTGTLVNEGVGENNIKGTFDKNDTGWCGFRIPNWDWNAAKGTKYEGFIKPGNADFNLSGESLDKDTQRTISYEVKFTGKWSDSSAKLKTDKPEPTWEAPGEDNSSIANGAATITKDANNEAVTADAKSTKGNGQHNSPQETSRVAGTQGVKSHEQIIEESKAAMAKGHVVGVAVGALFGATIAVIGMFMFFARRRKKQKAQVYPELAYIYAPSPEPSVQSGSSESGSYRYDRTYKAGSPESKYERREVPANEVVTRQTHWNAF</sequence>
<dbReference type="OrthoDB" id="5400171at2759"/>
<evidence type="ECO:0000313" key="5">
    <source>
        <dbReference type="Proteomes" id="UP000244722"/>
    </source>
</evidence>
<feature type="region of interest" description="Disordered" evidence="1">
    <location>
        <begin position="333"/>
        <end position="368"/>
    </location>
</feature>
<dbReference type="AlphaFoldDB" id="A0A2T6ZBP4"/>
<dbReference type="EMBL" id="NESQ01000443">
    <property type="protein sequence ID" value="PUU72917.1"/>
    <property type="molecule type" value="Genomic_DNA"/>
</dbReference>
<keyword evidence="2" id="KW-0812">Transmembrane</keyword>
<feature type="signal peptide" evidence="3">
    <location>
        <begin position="1"/>
        <end position="18"/>
    </location>
</feature>
<feature type="compositionally biased region" description="Basic and acidic residues" evidence="1">
    <location>
        <begin position="204"/>
        <end position="213"/>
    </location>
</feature>
<feature type="region of interest" description="Disordered" evidence="1">
    <location>
        <begin position="240"/>
        <end position="272"/>
    </location>
</feature>
<accession>A0A2T6ZBP4</accession>
<feature type="compositionally biased region" description="Polar residues" evidence="1">
    <location>
        <begin position="248"/>
        <end position="264"/>
    </location>
</feature>
<evidence type="ECO:0000256" key="2">
    <source>
        <dbReference type="SAM" id="Phobius"/>
    </source>
</evidence>
<keyword evidence="2" id="KW-0472">Membrane</keyword>
<feature type="chain" id="PRO_5015686333" description="Mid2 domain-containing protein" evidence="3">
    <location>
        <begin position="19"/>
        <end position="382"/>
    </location>
</feature>
<evidence type="ECO:0000313" key="4">
    <source>
        <dbReference type="EMBL" id="PUU72917.1"/>
    </source>
</evidence>
<reference evidence="4 5" key="1">
    <citation type="submission" date="2017-04" db="EMBL/GenBank/DDBJ databases">
        <title>Draft genome sequence of Tuber borchii Vittad., a whitish edible truffle.</title>
        <authorList>
            <consortium name="DOE Joint Genome Institute"/>
            <person name="Murat C."/>
            <person name="Kuo A."/>
            <person name="Barry K.W."/>
            <person name="Clum A."/>
            <person name="Dockter R.B."/>
            <person name="Fauchery L."/>
            <person name="Iotti M."/>
            <person name="Kohler A."/>
            <person name="Labutti K."/>
            <person name="Lindquist E.A."/>
            <person name="Lipzen A."/>
            <person name="Ohm R.A."/>
            <person name="Wang M."/>
            <person name="Grigoriev I.V."/>
            <person name="Zambonelli A."/>
            <person name="Martin F.M."/>
        </authorList>
    </citation>
    <scope>NUCLEOTIDE SEQUENCE [LARGE SCALE GENOMIC DNA]</scope>
    <source>
        <strain evidence="4 5">Tbo3840</strain>
    </source>
</reference>
<feature type="region of interest" description="Disordered" evidence="1">
    <location>
        <begin position="202"/>
        <end position="226"/>
    </location>
</feature>
<feature type="compositionally biased region" description="Low complexity" evidence="1">
    <location>
        <begin position="335"/>
        <end position="346"/>
    </location>
</feature>
<feature type="transmembrane region" description="Helical" evidence="2">
    <location>
        <begin position="288"/>
        <end position="310"/>
    </location>
</feature>
<dbReference type="Proteomes" id="UP000244722">
    <property type="component" value="Unassembled WGS sequence"/>
</dbReference>